<keyword evidence="2" id="KW-1185">Reference proteome</keyword>
<accession>A0A0C9MLS9</accession>
<dbReference type="AlphaFoldDB" id="A0A0C9MLS9"/>
<evidence type="ECO:0000313" key="1">
    <source>
        <dbReference type="EMBL" id="GAN08504.1"/>
    </source>
</evidence>
<proteinExistence type="predicted"/>
<organism evidence="1">
    <name type="scientific">Mucor ambiguus</name>
    <dbReference type="NCBI Taxonomy" id="91626"/>
    <lineage>
        <taxon>Eukaryota</taxon>
        <taxon>Fungi</taxon>
        <taxon>Fungi incertae sedis</taxon>
        <taxon>Mucoromycota</taxon>
        <taxon>Mucoromycotina</taxon>
        <taxon>Mucoromycetes</taxon>
        <taxon>Mucorales</taxon>
        <taxon>Mucorineae</taxon>
        <taxon>Mucoraceae</taxon>
        <taxon>Mucor</taxon>
    </lineage>
</organism>
<protein>
    <submittedName>
        <fullName evidence="1">Uncharacterized protein</fullName>
    </submittedName>
</protein>
<name>A0A0C9MLS9_9FUNG</name>
<dbReference type="EMBL" id="DF836497">
    <property type="protein sequence ID" value="GAN08504.1"/>
    <property type="molecule type" value="Genomic_DNA"/>
</dbReference>
<sequence>MEDLLNPQDYQVSKPLVVQQHSILIPKQEIDLSEQKIGQFTYKTNEFDSHCGEYVKIARIAENMDLTVGYVHDVIQIRNNLTQKVQHYESGTLSSNFENTKLLREYNRAMAALKESMASLLVADTHFKISHYGYTTADFDYFENHLDQFPCLKGLVIATHAPKYLYENDHPIRKMLSQSGHCLGCSLQCPNAPSFCIKTITLHGKCLKAHSSGKLSGIYKYAYYKRHGIYAHVSKHQTPSIPM</sequence>
<gene>
    <name evidence="1" type="ORF">MAM1_0208c08018</name>
</gene>
<evidence type="ECO:0000313" key="2">
    <source>
        <dbReference type="Proteomes" id="UP000053815"/>
    </source>
</evidence>
<reference evidence="1" key="1">
    <citation type="submission" date="2014-09" db="EMBL/GenBank/DDBJ databases">
        <title>Draft genome sequence of an oleaginous Mucoromycotina fungus Mucor ambiguus NBRC6742.</title>
        <authorList>
            <person name="Takeda I."/>
            <person name="Yamane N."/>
            <person name="Morita T."/>
            <person name="Tamano K."/>
            <person name="Machida M."/>
            <person name="Baker S."/>
            <person name="Koike H."/>
        </authorList>
    </citation>
    <scope>NUCLEOTIDE SEQUENCE</scope>
    <source>
        <strain evidence="1">NBRC 6742</strain>
    </source>
</reference>
<dbReference type="Proteomes" id="UP000053815">
    <property type="component" value="Unassembled WGS sequence"/>
</dbReference>